<protein>
    <submittedName>
        <fullName evidence="1">Uncharacterized protein</fullName>
    </submittedName>
</protein>
<accession>A0A7W6R6A7</accession>
<dbReference type="Proteomes" id="UP000540909">
    <property type="component" value="Unassembled WGS sequence"/>
</dbReference>
<organism evidence="1 2">
    <name type="scientific">Rhizobium esperanzae</name>
    <dbReference type="NCBI Taxonomy" id="1967781"/>
    <lineage>
        <taxon>Bacteria</taxon>
        <taxon>Pseudomonadati</taxon>
        <taxon>Pseudomonadota</taxon>
        <taxon>Alphaproteobacteria</taxon>
        <taxon>Hyphomicrobiales</taxon>
        <taxon>Rhizobiaceae</taxon>
        <taxon>Rhizobium/Agrobacterium group</taxon>
        <taxon>Rhizobium</taxon>
    </lineage>
</organism>
<reference evidence="1 2" key="1">
    <citation type="submission" date="2020-08" db="EMBL/GenBank/DDBJ databases">
        <title>Genomic Encyclopedia of Type Strains, Phase IV (KMG-V): Genome sequencing to study the core and pangenomes of soil and plant-associated prokaryotes.</title>
        <authorList>
            <person name="Whitman W."/>
        </authorList>
    </citation>
    <scope>NUCLEOTIDE SEQUENCE [LARGE SCALE GENOMIC DNA]</scope>
    <source>
        <strain evidence="1 2">SEMIA 4089</strain>
    </source>
</reference>
<evidence type="ECO:0000313" key="1">
    <source>
        <dbReference type="EMBL" id="MBB4237218.1"/>
    </source>
</evidence>
<sequence>MTLTTLSRRFVVNTILSVSLSMGILQCSSVIALADQGKSPPRNDELKKMLDSGRCDQVWQEVWKVARTGNSETLASIALLLIAYRGLVPPSYFSLSKSAVAEYSVNNFVALILYGRNDEDASQMLRRSGILDDDQMNSVSADDIKHIREVNKCFKSKENTLDLCFDKAIKLKIIPSFEQYIALMDRAPRPAFCLPGKNGP</sequence>
<name>A0A7W6R6A7_9HYPH</name>
<dbReference type="RefSeq" id="WP_184471793.1">
    <property type="nucleotide sequence ID" value="NZ_JACIFY010000014.1"/>
</dbReference>
<dbReference type="AlphaFoldDB" id="A0A7W6R6A7"/>
<comment type="caution">
    <text evidence="1">The sequence shown here is derived from an EMBL/GenBank/DDBJ whole genome shotgun (WGS) entry which is preliminary data.</text>
</comment>
<gene>
    <name evidence="1" type="ORF">GGD57_003818</name>
</gene>
<proteinExistence type="predicted"/>
<dbReference type="EMBL" id="JACIFY010000014">
    <property type="protein sequence ID" value="MBB4237218.1"/>
    <property type="molecule type" value="Genomic_DNA"/>
</dbReference>
<evidence type="ECO:0000313" key="2">
    <source>
        <dbReference type="Proteomes" id="UP000540909"/>
    </source>
</evidence>